<evidence type="ECO:0000313" key="7">
    <source>
        <dbReference type="EMBL" id="ETO06470.1"/>
    </source>
</evidence>
<dbReference type="GO" id="GO:0000462">
    <property type="term" value="P:maturation of SSU-rRNA from tricistronic rRNA transcript (SSU-rRNA, 5.8S rRNA, LSU-rRNA)"/>
    <property type="evidence" value="ECO:0007669"/>
    <property type="project" value="TreeGrafter"/>
</dbReference>
<evidence type="ECO:0000256" key="3">
    <source>
        <dbReference type="ARBA" id="ARBA00022806"/>
    </source>
</evidence>
<keyword evidence="1" id="KW-0547">Nucleotide-binding</keyword>
<keyword evidence="8" id="KW-1185">Reference proteome</keyword>
<proteinExistence type="predicted"/>
<dbReference type="GO" id="GO:0016787">
    <property type="term" value="F:hydrolase activity"/>
    <property type="evidence" value="ECO:0007669"/>
    <property type="project" value="UniProtKB-KW"/>
</dbReference>
<dbReference type="Pfam" id="PF21010">
    <property type="entry name" value="HA2_C"/>
    <property type="match status" value="1"/>
</dbReference>
<evidence type="ECO:0000256" key="1">
    <source>
        <dbReference type="ARBA" id="ARBA00022741"/>
    </source>
</evidence>
<dbReference type="GO" id="GO:0005730">
    <property type="term" value="C:nucleolus"/>
    <property type="evidence" value="ECO:0007669"/>
    <property type="project" value="TreeGrafter"/>
</dbReference>
<dbReference type="InterPro" id="IPR027417">
    <property type="entry name" value="P-loop_NTPase"/>
</dbReference>
<dbReference type="EMBL" id="ASPP01027104">
    <property type="protein sequence ID" value="ETO06470.1"/>
    <property type="molecule type" value="Genomic_DNA"/>
</dbReference>
<feature type="compositionally biased region" description="Low complexity" evidence="5">
    <location>
        <begin position="64"/>
        <end position="88"/>
    </location>
</feature>
<dbReference type="OrthoDB" id="10253254at2759"/>
<dbReference type="SMART" id="SM00847">
    <property type="entry name" value="HA2"/>
    <property type="match status" value="1"/>
</dbReference>
<name>X6M0H3_RETFI</name>
<reference evidence="7 8" key="1">
    <citation type="journal article" date="2013" name="Curr. Biol.">
        <title>The Genome of the Foraminiferan Reticulomyxa filosa.</title>
        <authorList>
            <person name="Glockner G."/>
            <person name="Hulsmann N."/>
            <person name="Schleicher M."/>
            <person name="Noegel A.A."/>
            <person name="Eichinger L."/>
            <person name="Gallinger C."/>
            <person name="Pawlowski J."/>
            <person name="Sierra R."/>
            <person name="Euteneuer U."/>
            <person name="Pillet L."/>
            <person name="Moustafa A."/>
            <person name="Platzer M."/>
            <person name="Groth M."/>
            <person name="Szafranski K."/>
            <person name="Schliwa M."/>
        </authorList>
    </citation>
    <scope>NUCLEOTIDE SEQUENCE [LARGE SCALE GENOMIC DNA]</scope>
</reference>
<dbReference type="CDD" id="cd18791">
    <property type="entry name" value="SF2_C_RHA"/>
    <property type="match status" value="1"/>
</dbReference>
<comment type="caution">
    <text evidence="7">The sequence shown here is derived from an EMBL/GenBank/DDBJ whole genome shotgun (WGS) entry which is preliminary data.</text>
</comment>
<dbReference type="GO" id="GO:0004386">
    <property type="term" value="F:helicase activity"/>
    <property type="evidence" value="ECO:0007669"/>
    <property type="project" value="UniProtKB-KW"/>
</dbReference>
<dbReference type="GO" id="GO:0003723">
    <property type="term" value="F:RNA binding"/>
    <property type="evidence" value="ECO:0007669"/>
    <property type="project" value="TreeGrafter"/>
</dbReference>
<dbReference type="SUPFAM" id="SSF52540">
    <property type="entry name" value="P-loop containing nucleoside triphosphate hydrolases"/>
    <property type="match status" value="1"/>
</dbReference>
<protein>
    <recommendedName>
        <fullName evidence="6">Helicase C-terminal domain-containing protein</fullName>
    </recommendedName>
</protein>
<evidence type="ECO:0000256" key="4">
    <source>
        <dbReference type="ARBA" id="ARBA00022840"/>
    </source>
</evidence>
<dbReference type="PANTHER" id="PTHR18934">
    <property type="entry name" value="ATP-DEPENDENT RNA HELICASE"/>
    <property type="match status" value="1"/>
</dbReference>
<keyword evidence="2" id="KW-0378">Hydrolase</keyword>
<accession>X6M0H3</accession>
<feature type="compositionally biased region" description="Basic and acidic residues" evidence="5">
    <location>
        <begin position="143"/>
        <end position="157"/>
    </location>
</feature>
<feature type="domain" description="Helicase C-terminal" evidence="6">
    <location>
        <begin position="120"/>
        <end position="312"/>
    </location>
</feature>
<sequence>MEEDKYMQEIFTKCCKIHVTLPKGHLLVFLSGRREIEELCHKLRERFKYPSLLEFPSDEQPQETVVTTPPSSSSSSTTTTTTTSATTSIAGHQVQSLERQTEDIYDETDKKPKAKATGKTVHDLILESDDDLIVTMTMTMTNDKNENENEKEKENNEKKKKAKDETEEESKQPKWYNRGYLKVRVLAVYSLMEPEKQAQIFEPVSNDTRLVVVATNIAETSITIPGIRYVLDSGRSKQKKFEPKTNMSRLAVDFISKASSAQRAGRAGRTGPGHAYRLYSAAFYDRNMPEHFEPEILRTPMDNIVLQMKAMSIERISTFPFPTPAPKEAVYNALKVLETLGALSYDDSQHGGTASTDAMTSKTMMVIRDSAQLQSDEASLKITALGKALLEYPIGVRCGKMLLLGHQGGCLPYVIGLVALLSIESLQYSPDEIDTILTKQIESLQQHNNSNNNNDHNSATAN</sequence>
<evidence type="ECO:0000259" key="6">
    <source>
        <dbReference type="PROSITE" id="PS51194"/>
    </source>
</evidence>
<dbReference type="SMART" id="SM00490">
    <property type="entry name" value="HELICc"/>
    <property type="match status" value="1"/>
</dbReference>
<feature type="compositionally biased region" description="Polar residues" evidence="5">
    <location>
        <begin position="89"/>
        <end position="98"/>
    </location>
</feature>
<dbReference type="Pfam" id="PF00271">
    <property type="entry name" value="Helicase_C"/>
    <property type="match status" value="1"/>
</dbReference>
<dbReference type="PANTHER" id="PTHR18934:SF99">
    <property type="entry name" value="ATP-DEPENDENT RNA HELICASE DHX37-RELATED"/>
    <property type="match status" value="1"/>
</dbReference>
<dbReference type="Proteomes" id="UP000023152">
    <property type="component" value="Unassembled WGS sequence"/>
</dbReference>
<evidence type="ECO:0000256" key="5">
    <source>
        <dbReference type="SAM" id="MobiDB-lite"/>
    </source>
</evidence>
<evidence type="ECO:0000256" key="2">
    <source>
        <dbReference type="ARBA" id="ARBA00022801"/>
    </source>
</evidence>
<dbReference type="GO" id="GO:0005524">
    <property type="term" value="F:ATP binding"/>
    <property type="evidence" value="ECO:0007669"/>
    <property type="project" value="UniProtKB-KW"/>
</dbReference>
<dbReference type="Gene3D" id="3.40.50.300">
    <property type="entry name" value="P-loop containing nucleotide triphosphate hydrolases"/>
    <property type="match status" value="2"/>
</dbReference>
<feature type="non-terminal residue" evidence="7">
    <location>
        <position position="462"/>
    </location>
</feature>
<keyword evidence="3" id="KW-0347">Helicase</keyword>
<keyword evidence="4" id="KW-0067">ATP-binding</keyword>
<feature type="compositionally biased region" description="Basic and acidic residues" evidence="5">
    <location>
        <begin position="99"/>
        <end position="111"/>
    </location>
</feature>
<dbReference type="Gene3D" id="1.20.120.1080">
    <property type="match status" value="1"/>
</dbReference>
<evidence type="ECO:0000313" key="8">
    <source>
        <dbReference type="Proteomes" id="UP000023152"/>
    </source>
</evidence>
<feature type="region of interest" description="Disordered" evidence="5">
    <location>
        <begin position="140"/>
        <end position="172"/>
    </location>
</feature>
<gene>
    <name evidence="7" type="ORF">RFI_30921</name>
</gene>
<organism evidence="7 8">
    <name type="scientific">Reticulomyxa filosa</name>
    <dbReference type="NCBI Taxonomy" id="46433"/>
    <lineage>
        <taxon>Eukaryota</taxon>
        <taxon>Sar</taxon>
        <taxon>Rhizaria</taxon>
        <taxon>Retaria</taxon>
        <taxon>Foraminifera</taxon>
        <taxon>Monothalamids</taxon>
        <taxon>Reticulomyxidae</taxon>
        <taxon>Reticulomyxa</taxon>
    </lineage>
</organism>
<dbReference type="AlphaFoldDB" id="X6M0H3"/>
<feature type="region of interest" description="Disordered" evidence="5">
    <location>
        <begin position="58"/>
        <end position="116"/>
    </location>
</feature>
<dbReference type="InterPro" id="IPR007502">
    <property type="entry name" value="Helicase-assoc_dom"/>
</dbReference>
<dbReference type="PROSITE" id="PS51194">
    <property type="entry name" value="HELICASE_CTER"/>
    <property type="match status" value="1"/>
</dbReference>
<dbReference type="InterPro" id="IPR001650">
    <property type="entry name" value="Helicase_C-like"/>
</dbReference>